<dbReference type="AlphaFoldDB" id="A0A841KJY8"/>
<evidence type="ECO:0008006" key="4">
    <source>
        <dbReference type="Google" id="ProtNLM"/>
    </source>
</evidence>
<feature type="chain" id="PRO_5033041956" description="DUF3011 domain-containing protein" evidence="1">
    <location>
        <begin position="31"/>
        <end position="186"/>
    </location>
</feature>
<dbReference type="InterPro" id="IPR021381">
    <property type="entry name" value="DUF3011"/>
</dbReference>
<organism evidence="2 3">
    <name type="scientific">Oleiagrimonas soli</name>
    <dbReference type="NCBI Taxonomy" id="1543381"/>
    <lineage>
        <taxon>Bacteria</taxon>
        <taxon>Pseudomonadati</taxon>
        <taxon>Pseudomonadota</taxon>
        <taxon>Gammaproteobacteria</taxon>
        <taxon>Lysobacterales</taxon>
        <taxon>Rhodanobacteraceae</taxon>
        <taxon>Oleiagrimonas</taxon>
    </lineage>
</organism>
<accession>A0A841KJY8</accession>
<dbReference type="Pfam" id="PF11218">
    <property type="entry name" value="DUF3011"/>
    <property type="match status" value="1"/>
</dbReference>
<evidence type="ECO:0000313" key="3">
    <source>
        <dbReference type="Proteomes" id="UP000560000"/>
    </source>
</evidence>
<proteinExistence type="predicted"/>
<evidence type="ECO:0000256" key="1">
    <source>
        <dbReference type="SAM" id="SignalP"/>
    </source>
</evidence>
<dbReference type="Proteomes" id="UP000560000">
    <property type="component" value="Unassembled WGS sequence"/>
</dbReference>
<keyword evidence="1" id="KW-0732">Signal</keyword>
<name>A0A841KJY8_9GAMM</name>
<sequence>MFTAMRTLFTAATAVALGAGLLAASAPVHAQVQSQDTVYCASNSNKYTECAIPWRDARLVRQESKSGCVHNKDWGVNARGLWVKNGCRGRFAAAGYGRHDGYRRAGSHHGEHRHGRGWDRRIELQCDSNKKRYQMCRVDVGRHGSVRLIHQMSDTRCTQGYSWGWNRAGVWVNHGCRAKFIVDRRW</sequence>
<evidence type="ECO:0000313" key="2">
    <source>
        <dbReference type="EMBL" id="MBB6185462.1"/>
    </source>
</evidence>
<reference evidence="2 3" key="1">
    <citation type="submission" date="2020-08" db="EMBL/GenBank/DDBJ databases">
        <title>Genomic Encyclopedia of Type Strains, Phase IV (KMG-IV): sequencing the most valuable type-strain genomes for metagenomic binning, comparative biology and taxonomic classification.</title>
        <authorList>
            <person name="Goeker M."/>
        </authorList>
    </citation>
    <scope>NUCLEOTIDE SEQUENCE [LARGE SCALE GENOMIC DNA]</scope>
    <source>
        <strain evidence="2 3">DSM 107085</strain>
    </source>
</reference>
<gene>
    <name evidence="2" type="ORF">HNQ86_002807</name>
</gene>
<dbReference type="EMBL" id="JACHET010000001">
    <property type="protein sequence ID" value="MBB6185462.1"/>
    <property type="molecule type" value="Genomic_DNA"/>
</dbReference>
<dbReference type="RefSeq" id="WP_235205320.1">
    <property type="nucleotide sequence ID" value="NZ_JACHET010000001.1"/>
</dbReference>
<comment type="caution">
    <text evidence="2">The sequence shown here is derived from an EMBL/GenBank/DDBJ whole genome shotgun (WGS) entry which is preliminary data.</text>
</comment>
<protein>
    <recommendedName>
        <fullName evidence="4">DUF3011 domain-containing protein</fullName>
    </recommendedName>
</protein>
<feature type="signal peptide" evidence="1">
    <location>
        <begin position="1"/>
        <end position="30"/>
    </location>
</feature>